<dbReference type="Proteomes" id="UP000250235">
    <property type="component" value="Unassembled WGS sequence"/>
</dbReference>
<accession>A0A2Z7DD97</accession>
<proteinExistence type="predicted"/>
<evidence type="ECO:0000313" key="2">
    <source>
        <dbReference type="Proteomes" id="UP000250235"/>
    </source>
</evidence>
<dbReference type="AlphaFoldDB" id="A0A2Z7DD97"/>
<name>A0A2Z7DD97_9LAMI</name>
<dbReference type="EMBL" id="KQ987354">
    <property type="protein sequence ID" value="KZV57294.1"/>
    <property type="molecule type" value="Genomic_DNA"/>
</dbReference>
<gene>
    <name evidence="1" type="ORF">F511_38705</name>
</gene>
<evidence type="ECO:0000313" key="1">
    <source>
        <dbReference type="EMBL" id="KZV57294.1"/>
    </source>
</evidence>
<keyword evidence="2" id="KW-1185">Reference proteome</keyword>
<sequence>MERRRLTLNSVSVVALNSRCNQLLQAFSSKLQYIQSQATGTSPKGNQQIAIMIQSKALQDQRRVYQLQAQTFKCYCNNGERVVARSVVTKKRQQLSEQLLNKLLVHIQLLECNKRSRWKNQWLRLSRANALNQGDKICTILGNSTIYRGWLHQLMSTLVDGTVAGDRWIERSGFVVSSASSSCVNRSADREENRKMKQSTIIREELIAVSTAESSSAL</sequence>
<organism evidence="1 2">
    <name type="scientific">Dorcoceras hygrometricum</name>
    <dbReference type="NCBI Taxonomy" id="472368"/>
    <lineage>
        <taxon>Eukaryota</taxon>
        <taxon>Viridiplantae</taxon>
        <taxon>Streptophyta</taxon>
        <taxon>Embryophyta</taxon>
        <taxon>Tracheophyta</taxon>
        <taxon>Spermatophyta</taxon>
        <taxon>Magnoliopsida</taxon>
        <taxon>eudicotyledons</taxon>
        <taxon>Gunneridae</taxon>
        <taxon>Pentapetalae</taxon>
        <taxon>asterids</taxon>
        <taxon>lamiids</taxon>
        <taxon>Lamiales</taxon>
        <taxon>Gesneriaceae</taxon>
        <taxon>Didymocarpoideae</taxon>
        <taxon>Trichosporeae</taxon>
        <taxon>Loxocarpinae</taxon>
        <taxon>Dorcoceras</taxon>
    </lineage>
</organism>
<reference evidence="1 2" key="1">
    <citation type="journal article" date="2015" name="Proc. Natl. Acad. Sci. U.S.A.">
        <title>The resurrection genome of Boea hygrometrica: A blueprint for survival of dehydration.</title>
        <authorList>
            <person name="Xiao L."/>
            <person name="Yang G."/>
            <person name="Zhang L."/>
            <person name="Yang X."/>
            <person name="Zhao S."/>
            <person name="Ji Z."/>
            <person name="Zhou Q."/>
            <person name="Hu M."/>
            <person name="Wang Y."/>
            <person name="Chen M."/>
            <person name="Xu Y."/>
            <person name="Jin H."/>
            <person name="Xiao X."/>
            <person name="Hu G."/>
            <person name="Bao F."/>
            <person name="Hu Y."/>
            <person name="Wan P."/>
            <person name="Li L."/>
            <person name="Deng X."/>
            <person name="Kuang T."/>
            <person name="Xiang C."/>
            <person name="Zhu J.K."/>
            <person name="Oliver M.J."/>
            <person name="He Y."/>
        </authorList>
    </citation>
    <scope>NUCLEOTIDE SEQUENCE [LARGE SCALE GENOMIC DNA]</scope>
    <source>
        <strain evidence="2">cv. XS01</strain>
    </source>
</reference>
<protein>
    <submittedName>
        <fullName evidence="1">Uncharacterized protein</fullName>
    </submittedName>
</protein>